<evidence type="ECO:0000313" key="1">
    <source>
        <dbReference type="EMBL" id="TFK74508.1"/>
    </source>
</evidence>
<sequence>MVFDMLRSIFCGCFGKSKESSHQDVIDETSRLIPQILEPPSPHPSLYKQQRLQERLDTIVRSKEGKMVNVNSPLPFNLHNRVRQGSNHRHTLSRSTSGSLDIFGVDPYHHPTPIVYNQPSPTASPSPSPRGNLSKSRSQSPVEGECSESRRHSQNYPILGLRLVHLDEVRSESTHAATSPSSDEEDAELQLRLAKEALELERLSETPRARPTIPASPHISVGDKPEEGVDTMHLDFHDVGSLTMSWGD</sequence>
<name>A0ACD3B8Y8_9AGAR</name>
<protein>
    <submittedName>
        <fullName evidence="1">Uncharacterized protein</fullName>
    </submittedName>
</protein>
<gene>
    <name evidence="1" type="ORF">BDN72DRAFT_893183</name>
</gene>
<keyword evidence="2" id="KW-1185">Reference proteome</keyword>
<dbReference type="Proteomes" id="UP000308600">
    <property type="component" value="Unassembled WGS sequence"/>
</dbReference>
<dbReference type="EMBL" id="ML208268">
    <property type="protein sequence ID" value="TFK74508.1"/>
    <property type="molecule type" value="Genomic_DNA"/>
</dbReference>
<evidence type="ECO:0000313" key="2">
    <source>
        <dbReference type="Proteomes" id="UP000308600"/>
    </source>
</evidence>
<accession>A0ACD3B8Y8</accession>
<proteinExistence type="predicted"/>
<organism evidence="1 2">
    <name type="scientific">Pluteus cervinus</name>
    <dbReference type="NCBI Taxonomy" id="181527"/>
    <lineage>
        <taxon>Eukaryota</taxon>
        <taxon>Fungi</taxon>
        <taxon>Dikarya</taxon>
        <taxon>Basidiomycota</taxon>
        <taxon>Agaricomycotina</taxon>
        <taxon>Agaricomycetes</taxon>
        <taxon>Agaricomycetidae</taxon>
        <taxon>Agaricales</taxon>
        <taxon>Pluteineae</taxon>
        <taxon>Pluteaceae</taxon>
        <taxon>Pluteus</taxon>
    </lineage>
</organism>
<reference evidence="1 2" key="1">
    <citation type="journal article" date="2019" name="Nat. Ecol. Evol.">
        <title>Megaphylogeny resolves global patterns of mushroom evolution.</title>
        <authorList>
            <person name="Varga T."/>
            <person name="Krizsan K."/>
            <person name="Foldi C."/>
            <person name="Dima B."/>
            <person name="Sanchez-Garcia M."/>
            <person name="Sanchez-Ramirez S."/>
            <person name="Szollosi G.J."/>
            <person name="Szarkandi J.G."/>
            <person name="Papp V."/>
            <person name="Albert L."/>
            <person name="Andreopoulos W."/>
            <person name="Angelini C."/>
            <person name="Antonin V."/>
            <person name="Barry K.W."/>
            <person name="Bougher N.L."/>
            <person name="Buchanan P."/>
            <person name="Buyck B."/>
            <person name="Bense V."/>
            <person name="Catcheside P."/>
            <person name="Chovatia M."/>
            <person name="Cooper J."/>
            <person name="Damon W."/>
            <person name="Desjardin D."/>
            <person name="Finy P."/>
            <person name="Geml J."/>
            <person name="Haridas S."/>
            <person name="Hughes K."/>
            <person name="Justo A."/>
            <person name="Karasinski D."/>
            <person name="Kautmanova I."/>
            <person name="Kiss B."/>
            <person name="Kocsube S."/>
            <person name="Kotiranta H."/>
            <person name="LaButti K.M."/>
            <person name="Lechner B.E."/>
            <person name="Liimatainen K."/>
            <person name="Lipzen A."/>
            <person name="Lukacs Z."/>
            <person name="Mihaltcheva S."/>
            <person name="Morgado L.N."/>
            <person name="Niskanen T."/>
            <person name="Noordeloos M.E."/>
            <person name="Ohm R.A."/>
            <person name="Ortiz-Santana B."/>
            <person name="Ovrebo C."/>
            <person name="Racz N."/>
            <person name="Riley R."/>
            <person name="Savchenko A."/>
            <person name="Shiryaev A."/>
            <person name="Soop K."/>
            <person name="Spirin V."/>
            <person name="Szebenyi C."/>
            <person name="Tomsovsky M."/>
            <person name="Tulloss R.E."/>
            <person name="Uehling J."/>
            <person name="Grigoriev I.V."/>
            <person name="Vagvolgyi C."/>
            <person name="Papp T."/>
            <person name="Martin F.M."/>
            <person name="Miettinen O."/>
            <person name="Hibbett D.S."/>
            <person name="Nagy L.G."/>
        </authorList>
    </citation>
    <scope>NUCLEOTIDE SEQUENCE [LARGE SCALE GENOMIC DNA]</scope>
    <source>
        <strain evidence="1 2">NL-1719</strain>
    </source>
</reference>